<name>A0A1E5R4J2_HANUV</name>
<keyword evidence="5 6" id="KW-0472">Membrane</keyword>
<dbReference type="AlphaFoldDB" id="A0A1E5R4J2"/>
<dbReference type="PANTHER" id="PTHR10926:SF20">
    <property type="entry name" value="PHOSPHOLIPID-TRANSPORTING ATPASE ACCESSORY SUBUNIT LEM3"/>
    <property type="match status" value="1"/>
</dbReference>
<evidence type="ECO:0000256" key="8">
    <source>
        <dbReference type="SAM" id="Phobius"/>
    </source>
</evidence>
<protein>
    <submittedName>
        <fullName evidence="9">Alkylphosphocholine resistance protein LEM3</fullName>
    </submittedName>
</protein>
<dbReference type="VEuPathDB" id="FungiDB:AWRI3580_g3926"/>
<feature type="region of interest" description="Disordered" evidence="7">
    <location>
        <begin position="19"/>
        <end position="52"/>
    </location>
</feature>
<evidence type="ECO:0000256" key="6">
    <source>
        <dbReference type="PIRNR" id="PIRNR015840"/>
    </source>
</evidence>
<dbReference type="PANTHER" id="PTHR10926">
    <property type="entry name" value="CELL CYCLE CONTROL PROTEIN 50"/>
    <property type="match status" value="1"/>
</dbReference>
<feature type="transmembrane region" description="Helical" evidence="8">
    <location>
        <begin position="407"/>
        <end position="428"/>
    </location>
</feature>
<dbReference type="GO" id="GO:0005794">
    <property type="term" value="C:Golgi apparatus"/>
    <property type="evidence" value="ECO:0007669"/>
    <property type="project" value="TreeGrafter"/>
</dbReference>
<dbReference type="GO" id="GO:0045332">
    <property type="term" value="P:phospholipid translocation"/>
    <property type="evidence" value="ECO:0007669"/>
    <property type="project" value="UniProtKB-UniRule"/>
</dbReference>
<gene>
    <name evidence="9" type="ORF">AWRI3580_g3926</name>
</gene>
<accession>A0A1E5R4J2</accession>
<feature type="compositionally biased region" description="Acidic residues" evidence="7">
    <location>
        <begin position="42"/>
        <end position="52"/>
    </location>
</feature>
<proteinExistence type="inferred from homology"/>
<dbReference type="OrthoDB" id="340608at2759"/>
<dbReference type="Proteomes" id="UP000095358">
    <property type="component" value="Unassembled WGS sequence"/>
</dbReference>
<evidence type="ECO:0000256" key="3">
    <source>
        <dbReference type="ARBA" id="ARBA00022692"/>
    </source>
</evidence>
<keyword evidence="4 8" id="KW-1133">Transmembrane helix</keyword>
<evidence type="ECO:0000256" key="1">
    <source>
        <dbReference type="ARBA" id="ARBA00004370"/>
    </source>
</evidence>
<evidence type="ECO:0000256" key="5">
    <source>
        <dbReference type="ARBA" id="ARBA00023136"/>
    </source>
</evidence>
<evidence type="ECO:0000256" key="4">
    <source>
        <dbReference type="ARBA" id="ARBA00022989"/>
    </source>
</evidence>
<dbReference type="Pfam" id="PF03381">
    <property type="entry name" value="CDC50"/>
    <property type="match status" value="1"/>
</dbReference>
<dbReference type="InterPro" id="IPR005045">
    <property type="entry name" value="CDC50/LEM3_fam"/>
</dbReference>
<comment type="caution">
    <text evidence="9">The sequence shown here is derived from an EMBL/GenBank/DDBJ whole genome shotgun (WGS) entry which is preliminary data.</text>
</comment>
<dbReference type="EMBL" id="LPNN01000010">
    <property type="protein sequence ID" value="OEJ81800.1"/>
    <property type="molecule type" value="Genomic_DNA"/>
</dbReference>
<sequence length="443" mass="50523">MSDSKRISLSSYPVNRFSEENNADTYADPPRPSRIQGMMNMGEEENSDEFISDYEDEKDKLASNDLKSLYPKRPKDNSFLQQRLKSYNPIFTPGLTISIFLSICAIFVLFGGILISISKKTNEIKIYYQECSTMASTNDYTTIPKTYVESYFHQLKTADQDILKAEWKYTPDSNAVDTGNSFSENGTCHIRFTTPYVIRKPVFMSYLIKDYYPNHRRYALSFNEDQLEGKETSINDIHTSTGIKCAEIYKDSETGKQIYPCGLIANAMFNDSFSMTLVNENNQNQNYVMDNSAITWSTNPNRFKKTKLSYKDIAPPPFWKEKYPDGYNETNVPDISTWQEFQNWMDNPALPIFSKLLGKNTTQNLLPSTYQVDITLNWPVREFSGHKAFYLTHGSSIGGRNNFLGEVYLVGGLVCLAAVVVVIGGKLLSGRRSADKSRLSWNQ</sequence>
<evidence type="ECO:0000313" key="10">
    <source>
        <dbReference type="Proteomes" id="UP000095358"/>
    </source>
</evidence>
<keyword evidence="10" id="KW-1185">Reference proteome</keyword>
<evidence type="ECO:0000256" key="2">
    <source>
        <dbReference type="ARBA" id="ARBA00009457"/>
    </source>
</evidence>
<dbReference type="GO" id="GO:0005886">
    <property type="term" value="C:plasma membrane"/>
    <property type="evidence" value="ECO:0007669"/>
    <property type="project" value="TreeGrafter"/>
</dbReference>
<keyword evidence="3 8" id="KW-0812">Transmembrane</keyword>
<organism evidence="9 10">
    <name type="scientific">Hanseniaspora uvarum</name>
    <name type="common">Yeast</name>
    <name type="synonym">Kloeckera apiculata</name>
    <dbReference type="NCBI Taxonomy" id="29833"/>
    <lineage>
        <taxon>Eukaryota</taxon>
        <taxon>Fungi</taxon>
        <taxon>Dikarya</taxon>
        <taxon>Ascomycota</taxon>
        <taxon>Saccharomycotina</taxon>
        <taxon>Saccharomycetes</taxon>
        <taxon>Saccharomycodales</taxon>
        <taxon>Saccharomycodaceae</taxon>
        <taxon>Hanseniaspora</taxon>
    </lineage>
</organism>
<comment type="similarity">
    <text evidence="2 6">Belongs to the CDC50/LEM3 family.</text>
</comment>
<reference evidence="10" key="1">
    <citation type="journal article" date="2016" name="Genome Announc.">
        <title>Genome sequences of three species of Hanseniaspora isolated from spontaneous wine fermentations.</title>
        <authorList>
            <person name="Sternes P.R."/>
            <person name="Lee D."/>
            <person name="Kutyna D.R."/>
            <person name="Borneman A.R."/>
        </authorList>
    </citation>
    <scope>NUCLEOTIDE SEQUENCE [LARGE SCALE GENOMIC DNA]</scope>
    <source>
        <strain evidence="10">AWRI3580</strain>
    </source>
</reference>
<dbReference type="PIRSF" id="PIRSF015840">
    <property type="entry name" value="DUF284_TM_euk"/>
    <property type="match status" value="1"/>
</dbReference>
<evidence type="ECO:0000313" key="9">
    <source>
        <dbReference type="EMBL" id="OEJ81800.1"/>
    </source>
</evidence>
<evidence type="ECO:0000256" key="7">
    <source>
        <dbReference type="SAM" id="MobiDB-lite"/>
    </source>
</evidence>
<dbReference type="GO" id="GO:0005783">
    <property type="term" value="C:endoplasmic reticulum"/>
    <property type="evidence" value="ECO:0007669"/>
    <property type="project" value="TreeGrafter"/>
</dbReference>
<feature type="transmembrane region" description="Helical" evidence="8">
    <location>
        <begin position="90"/>
        <end position="115"/>
    </location>
</feature>
<comment type="subcellular location">
    <subcellularLocation>
        <location evidence="1">Membrane</location>
    </subcellularLocation>
</comment>
<dbReference type="STRING" id="29833.A0A1E5R4J2"/>